<dbReference type="EMBL" id="CAFBLP010000055">
    <property type="protein sequence ID" value="CAB4885057.1"/>
    <property type="molecule type" value="Genomic_DNA"/>
</dbReference>
<name>A0A6J7ENM4_9ZZZZ</name>
<dbReference type="InterPro" id="IPR036291">
    <property type="entry name" value="NAD(P)-bd_dom_sf"/>
</dbReference>
<dbReference type="SUPFAM" id="SSF51735">
    <property type="entry name" value="NAD(P)-binding Rossmann-fold domains"/>
    <property type="match status" value="1"/>
</dbReference>
<dbReference type="InterPro" id="IPR002347">
    <property type="entry name" value="SDR_fam"/>
</dbReference>
<accession>A0A6J7ENM4</accession>
<dbReference type="PANTHER" id="PTHR44656:SF7">
    <property type="entry name" value="DEHYDROGENASE_REDUCTASE SDR FAMILY MEMBER 12"/>
    <property type="match status" value="1"/>
</dbReference>
<dbReference type="AlphaFoldDB" id="A0A6J7ENM4"/>
<dbReference type="Gene3D" id="3.40.50.720">
    <property type="entry name" value="NAD(P)-binding Rossmann-like Domain"/>
    <property type="match status" value="1"/>
</dbReference>
<dbReference type="InterPro" id="IPR052992">
    <property type="entry name" value="SDR_member_12"/>
</dbReference>
<dbReference type="PRINTS" id="PR00081">
    <property type="entry name" value="GDHRDH"/>
</dbReference>
<gene>
    <name evidence="1" type="ORF">UFOPK3376_02042</name>
</gene>
<dbReference type="PANTHER" id="PTHR44656">
    <property type="entry name" value="DEHYDROGENASE/REDUCTASE SDR FAMILY MEMBER 12"/>
    <property type="match status" value="1"/>
</dbReference>
<reference evidence="1" key="1">
    <citation type="submission" date="2020-05" db="EMBL/GenBank/DDBJ databases">
        <authorList>
            <person name="Chiriac C."/>
            <person name="Salcher M."/>
            <person name="Ghai R."/>
            <person name="Kavagutti S V."/>
        </authorList>
    </citation>
    <scope>NUCLEOTIDE SEQUENCE</scope>
</reference>
<protein>
    <submittedName>
        <fullName evidence="1">Unannotated protein</fullName>
    </submittedName>
</protein>
<dbReference type="Pfam" id="PF00106">
    <property type="entry name" value="adh_short"/>
    <property type="match status" value="1"/>
</dbReference>
<evidence type="ECO:0000313" key="1">
    <source>
        <dbReference type="EMBL" id="CAB4885057.1"/>
    </source>
</evidence>
<sequence length="334" mass="36198">MGAYRREMDLPSKRVADIVDTLIELPVITSYTRLGPAVRRRLDHWVPLASYDLTGRVIVLTGATSGLGLAAAREFAGRGASLVVVGRDRDKTQRVRDELAAGSGNDNVDLALADMGNLAQVRALGADLLSRFARIDVLIHNAGALSDTYSLSPEGIETTVASQVVGPFVLTTLLLDRLAGSAPSRVITMASGGMYSQPLCVSNLEMGEPEYKGATAYARAKRAQVTLNEMWALRHAGGGVRFHAMHPGWADTPGVQESLPTFQRVMGPLLRTPLEGADTLVWLAADDGLPLSTNGAFWLDRRRRSLHLLPSTRRSDTPEQRSRLWDHVAELAAR</sequence>
<organism evidence="1">
    <name type="scientific">freshwater metagenome</name>
    <dbReference type="NCBI Taxonomy" id="449393"/>
    <lineage>
        <taxon>unclassified sequences</taxon>
        <taxon>metagenomes</taxon>
        <taxon>ecological metagenomes</taxon>
    </lineage>
</organism>
<proteinExistence type="predicted"/>